<organism evidence="1 2">
    <name type="scientific">Puccinia striiformis f. sp. tritici</name>
    <dbReference type="NCBI Taxonomy" id="168172"/>
    <lineage>
        <taxon>Eukaryota</taxon>
        <taxon>Fungi</taxon>
        <taxon>Dikarya</taxon>
        <taxon>Basidiomycota</taxon>
        <taxon>Pucciniomycotina</taxon>
        <taxon>Pucciniomycetes</taxon>
        <taxon>Pucciniales</taxon>
        <taxon>Pucciniaceae</taxon>
        <taxon>Puccinia</taxon>
    </lineage>
</organism>
<reference evidence="2" key="2">
    <citation type="journal article" date="2018" name="Mol. Plant Microbe Interact.">
        <title>Genome sequence resources for the wheat stripe rust pathogen (Puccinia striiformis f. sp. tritici) and the barley stripe rust pathogen (Puccinia striiformis f. sp. hordei).</title>
        <authorList>
            <person name="Xia C."/>
            <person name="Wang M."/>
            <person name="Yin C."/>
            <person name="Cornejo O.E."/>
            <person name="Hulbert S.H."/>
            <person name="Chen X."/>
        </authorList>
    </citation>
    <scope>NUCLEOTIDE SEQUENCE [LARGE SCALE GENOMIC DNA]</scope>
    <source>
        <strain evidence="2">93-210</strain>
    </source>
</reference>
<dbReference type="Proteomes" id="UP001060170">
    <property type="component" value="Chromosome 7"/>
</dbReference>
<reference evidence="2" key="1">
    <citation type="journal article" date="2018" name="BMC Genomics">
        <title>Genomic insights into host adaptation between the wheat stripe rust pathogen (Puccinia striiformis f. sp. tritici) and the barley stripe rust pathogen (Puccinia striiformis f. sp. hordei).</title>
        <authorList>
            <person name="Xia C."/>
            <person name="Wang M."/>
            <person name="Yin C."/>
            <person name="Cornejo O.E."/>
            <person name="Hulbert S.H."/>
            <person name="Chen X."/>
        </authorList>
    </citation>
    <scope>NUCLEOTIDE SEQUENCE [LARGE SCALE GENOMIC DNA]</scope>
    <source>
        <strain evidence="2">93-210</strain>
    </source>
</reference>
<gene>
    <name evidence="1" type="ORF">MJO28_007610</name>
</gene>
<reference evidence="1 2" key="3">
    <citation type="journal article" date="2022" name="Microbiol. Spectr.">
        <title>Folding features and dynamics of 3D genome architecture in plant fungal pathogens.</title>
        <authorList>
            <person name="Xia C."/>
        </authorList>
    </citation>
    <scope>NUCLEOTIDE SEQUENCE [LARGE SCALE GENOMIC DNA]</scope>
    <source>
        <strain evidence="1 2">93-210</strain>
    </source>
</reference>
<comment type="caution">
    <text evidence="1">The sequence shown here is derived from an EMBL/GenBank/DDBJ whole genome shotgun (WGS) entry which is preliminary data.</text>
</comment>
<accession>A0ACC0EEW8</accession>
<protein>
    <submittedName>
        <fullName evidence="1">Uncharacterized protein</fullName>
    </submittedName>
</protein>
<sequence length="98" mass="11018">MFVMVLQAMDLLKHSGQCFSVAASYNTPASTSNDYRRSSEFKHLERSSLCCTAPTHSKKPPDGQRKKDDVPKRTIISRRSIFSMASVPSLEMDDFDSN</sequence>
<proteinExistence type="predicted"/>
<dbReference type="EMBL" id="CM045871">
    <property type="protein sequence ID" value="KAI7951926.1"/>
    <property type="molecule type" value="Genomic_DNA"/>
</dbReference>
<name>A0ACC0EEW8_9BASI</name>
<evidence type="ECO:0000313" key="1">
    <source>
        <dbReference type="EMBL" id="KAI7951926.1"/>
    </source>
</evidence>
<evidence type="ECO:0000313" key="2">
    <source>
        <dbReference type="Proteomes" id="UP001060170"/>
    </source>
</evidence>
<keyword evidence="2" id="KW-1185">Reference proteome</keyword>